<accession>A0ABN8LG26</accession>
<comment type="subcellular location">
    <subcellularLocation>
        <location evidence="1">Endomembrane system</location>
        <topology evidence="1">Multi-pass membrane protein</topology>
    </subcellularLocation>
    <subcellularLocation>
        <location evidence="7">Lysosome membrane</location>
        <topology evidence="7">Multi-pass membrane protein</topology>
    </subcellularLocation>
</comment>
<dbReference type="Pfam" id="PF02487">
    <property type="entry name" value="CLN3"/>
    <property type="match status" value="1"/>
</dbReference>
<feature type="transmembrane region" description="Helical" evidence="7">
    <location>
        <begin position="23"/>
        <end position="44"/>
    </location>
</feature>
<evidence type="ECO:0000256" key="2">
    <source>
        <dbReference type="ARBA" id="ARBA00007467"/>
    </source>
</evidence>
<protein>
    <recommendedName>
        <fullName evidence="7">Battenin</fullName>
    </recommendedName>
</protein>
<evidence type="ECO:0000256" key="5">
    <source>
        <dbReference type="ARBA" id="ARBA00022989"/>
    </source>
</evidence>
<feature type="transmembrane region" description="Helical" evidence="7">
    <location>
        <begin position="274"/>
        <end position="296"/>
    </location>
</feature>
<keyword evidence="3" id="KW-0813">Transport</keyword>
<feature type="transmembrane region" description="Helical" evidence="7">
    <location>
        <begin position="56"/>
        <end position="78"/>
    </location>
</feature>
<sequence>MANEKDNKMEKHMDTEQKVQKRIIFAFGMIGFLVDFFFSIYQSAAQDIFEATNIPTPWITLSIAAPACLVTFIYPYVFQRVPVSVACFVLFIASVAGILLTSLAQDLRVRLSGVCLVSFGIGSMEAVFLSLSSVYGGQTVHSYSMGSALSFVAGPLSYAGLTMFACWSPDFSFLILTALWIFLPISYLLLNGCSNSQSPTSYKEVPYIPLQSDATQQPGVSKLSFNDMLVLTWKTQEQFIPLFVGIFCKTLLIGGVVTTIAFSNIPITPRNQYLLYTLASGIGDLLSRPYFVYLSLCAIGDKFVVKKTWVPALLTVFITMFMVCDSWFRLIPEFSFALVLVVFNTFLQGIVYVNSFLNAGEGLSVEEKRFCRALIASAIWLPNVVGGLIGLDTEIQLRQHCLLFHTEAVCYTRSHTVWNPNVSCVI</sequence>
<dbReference type="InterPro" id="IPR036259">
    <property type="entry name" value="MFS_trans_sf"/>
</dbReference>
<dbReference type="InterPro" id="IPR003492">
    <property type="entry name" value="Battenin_disease_Cln3"/>
</dbReference>
<proteinExistence type="inferred from homology"/>
<evidence type="ECO:0000313" key="9">
    <source>
        <dbReference type="Proteomes" id="UP001159427"/>
    </source>
</evidence>
<feature type="transmembrane region" description="Helical" evidence="7">
    <location>
        <begin position="171"/>
        <end position="190"/>
    </location>
</feature>
<organism evidence="8 9">
    <name type="scientific">Porites evermanni</name>
    <dbReference type="NCBI Taxonomy" id="104178"/>
    <lineage>
        <taxon>Eukaryota</taxon>
        <taxon>Metazoa</taxon>
        <taxon>Cnidaria</taxon>
        <taxon>Anthozoa</taxon>
        <taxon>Hexacorallia</taxon>
        <taxon>Scleractinia</taxon>
        <taxon>Fungiina</taxon>
        <taxon>Poritidae</taxon>
        <taxon>Porites</taxon>
    </lineage>
</organism>
<feature type="transmembrane region" description="Helical" evidence="7">
    <location>
        <begin position="369"/>
        <end position="391"/>
    </location>
</feature>
<keyword evidence="5 7" id="KW-1133">Transmembrane helix</keyword>
<keyword evidence="6 7" id="KW-0472">Membrane</keyword>
<keyword evidence="9" id="KW-1185">Reference proteome</keyword>
<feature type="transmembrane region" description="Helical" evidence="7">
    <location>
        <begin position="239"/>
        <end position="262"/>
    </location>
</feature>
<dbReference type="PANTHER" id="PTHR10981:SF0">
    <property type="entry name" value="BATTENIN"/>
    <property type="match status" value="1"/>
</dbReference>
<evidence type="ECO:0000256" key="6">
    <source>
        <dbReference type="ARBA" id="ARBA00023136"/>
    </source>
</evidence>
<keyword evidence="4 7" id="KW-0812">Transmembrane</keyword>
<feature type="transmembrane region" description="Helical" evidence="7">
    <location>
        <begin position="308"/>
        <end position="328"/>
    </location>
</feature>
<evidence type="ECO:0000256" key="1">
    <source>
        <dbReference type="ARBA" id="ARBA00004127"/>
    </source>
</evidence>
<evidence type="ECO:0000256" key="4">
    <source>
        <dbReference type="ARBA" id="ARBA00022692"/>
    </source>
</evidence>
<feature type="transmembrane region" description="Helical" evidence="7">
    <location>
        <begin position="334"/>
        <end position="357"/>
    </location>
</feature>
<gene>
    <name evidence="8" type="ORF">PEVE_00043628</name>
</gene>
<name>A0ABN8LG26_9CNID</name>
<dbReference type="PANTHER" id="PTHR10981">
    <property type="entry name" value="BATTENIN"/>
    <property type="match status" value="1"/>
</dbReference>
<keyword evidence="7" id="KW-0458">Lysosome</keyword>
<dbReference type="Proteomes" id="UP001159427">
    <property type="component" value="Unassembled WGS sequence"/>
</dbReference>
<feature type="transmembrane region" description="Helical" evidence="7">
    <location>
        <begin position="143"/>
        <end position="165"/>
    </location>
</feature>
<evidence type="ECO:0000256" key="3">
    <source>
        <dbReference type="ARBA" id="ARBA00022448"/>
    </source>
</evidence>
<dbReference type="SUPFAM" id="SSF103473">
    <property type="entry name" value="MFS general substrate transporter"/>
    <property type="match status" value="1"/>
</dbReference>
<feature type="transmembrane region" description="Helical" evidence="7">
    <location>
        <begin position="85"/>
        <end position="105"/>
    </location>
</feature>
<comment type="caution">
    <text evidence="8">The sequence shown here is derived from an EMBL/GenBank/DDBJ whole genome shotgun (WGS) entry which is preliminary data.</text>
</comment>
<dbReference type="PRINTS" id="PR01315">
    <property type="entry name" value="BATTENIN"/>
</dbReference>
<evidence type="ECO:0000313" key="8">
    <source>
        <dbReference type="EMBL" id="CAH3014395.1"/>
    </source>
</evidence>
<comment type="similarity">
    <text evidence="2 7">Belongs to the battenin family.</text>
</comment>
<reference evidence="8 9" key="1">
    <citation type="submission" date="2022-05" db="EMBL/GenBank/DDBJ databases">
        <authorList>
            <consortium name="Genoscope - CEA"/>
            <person name="William W."/>
        </authorList>
    </citation>
    <scope>NUCLEOTIDE SEQUENCE [LARGE SCALE GENOMIC DNA]</scope>
</reference>
<evidence type="ECO:0000256" key="7">
    <source>
        <dbReference type="RuleBase" id="RU361113"/>
    </source>
</evidence>
<feature type="transmembrane region" description="Helical" evidence="7">
    <location>
        <begin position="111"/>
        <end position="131"/>
    </location>
</feature>
<dbReference type="EMBL" id="CALNXI010000009">
    <property type="protein sequence ID" value="CAH3014395.1"/>
    <property type="molecule type" value="Genomic_DNA"/>
</dbReference>